<dbReference type="Proteomes" id="UP000257323">
    <property type="component" value="Unassembled WGS sequence"/>
</dbReference>
<dbReference type="InterPro" id="IPR008271">
    <property type="entry name" value="Ser/Thr_kinase_AS"/>
</dbReference>
<feature type="transmembrane region" description="Helical" evidence="10">
    <location>
        <begin position="215"/>
        <end position="238"/>
    </location>
</feature>
<dbReference type="SMART" id="SM00228">
    <property type="entry name" value="PDZ"/>
    <property type="match status" value="1"/>
</dbReference>
<dbReference type="PROSITE" id="PS00108">
    <property type="entry name" value="PROTEIN_KINASE_ST"/>
    <property type="match status" value="1"/>
</dbReference>
<evidence type="ECO:0000256" key="9">
    <source>
        <dbReference type="SAM" id="MobiDB-lite"/>
    </source>
</evidence>
<accession>A0A3E2BM62</accession>
<keyword evidence="10" id="KW-1133">Transmembrane helix</keyword>
<dbReference type="FunFam" id="3.30.200.20:FF:000035">
    <property type="entry name" value="Serine/threonine protein kinase Stk1"/>
    <property type="match status" value="1"/>
</dbReference>
<dbReference type="Pfam" id="PF13180">
    <property type="entry name" value="PDZ_2"/>
    <property type="match status" value="1"/>
</dbReference>
<feature type="transmembrane region" description="Helical" evidence="10">
    <location>
        <begin position="35"/>
        <end position="58"/>
    </location>
</feature>
<proteinExistence type="predicted"/>
<evidence type="ECO:0000256" key="4">
    <source>
        <dbReference type="ARBA" id="ARBA00022777"/>
    </source>
</evidence>
<dbReference type="InterPro" id="IPR001478">
    <property type="entry name" value="PDZ"/>
</dbReference>
<evidence type="ECO:0000256" key="5">
    <source>
        <dbReference type="ARBA" id="ARBA00022840"/>
    </source>
</evidence>
<dbReference type="PANTHER" id="PTHR43289">
    <property type="entry name" value="MITOGEN-ACTIVATED PROTEIN KINASE KINASE KINASE 20-RELATED"/>
    <property type="match status" value="1"/>
</dbReference>
<comment type="catalytic activity">
    <reaction evidence="7">
        <text>L-seryl-[protein] + ATP = O-phospho-L-seryl-[protein] + ADP + H(+)</text>
        <dbReference type="Rhea" id="RHEA:17989"/>
        <dbReference type="Rhea" id="RHEA-COMP:9863"/>
        <dbReference type="Rhea" id="RHEA-COMP:11604"/>
        <dbReference type="ChEBI" id="CHEBI:15378"/>
        <dbReference type="ChEBI" id="CHEBI:29999"/>
        <dbReference type="ChEBI" id="CHEBI:30616"/>
        <dbReference type="ChEBI" id="CHEBI:83421"/>
        <dbReference type="ChEBI" id="CHEBI:456216"/>
        <dbReference type="EC" id="2.7.11.1"/>
    </reaction>
</comment>
<evidence type="ECO:0000256" key="8">
    <source>
        <dbReference type="PROSITE-ProRule" id="PRU10141"/>
    </source>
</evidence>
<feature type="transmembrane region" description="Helical" evidence="10">
    <location>
        <begin position="177"/>
        <end position="195"/>
    </location>
</feature>
<evidence type="ECO:0000256" key="2">
    <source>
        <dbReference type="ARBA" id="ARBA00022679"/>
    </source>
</evidence>
<dbReference type="SUPFAM" id="SSF56112">
    <property type="entry name" value="Protein kinase-like (PK-like)"/>
    <property type="match status" value="1"/>
</dbReference>
<feature type="compositionally biased region" description="Polar residues" evidence="9">
    <location>
        <begin position="12"/>
        <end position="22"/>
    </location>
</feature>
<dbReference type="PROSITE" id="PS00107">
    <property type="entry name" value="PROTEIN_KINASE_ATP"/>
    <property type="match status" value="1"/>
</dbReference>
<dbReference type="InterPro" id="IPR000719">
    <property type="entry name" value="Prot_kinase_dom"/>
</dbReference>
<dbReference type="PROSITE" id="PS50011">
    <property type="entry name" value="PROTEIN_KINASE_DOM"/>
    <property type="match status" value="1"/>
</dbReference>
<dbReference type="SUPFAM" id="SSF50156">
    <property type="entry name" value="PDZ domain-like"/>
    <property type="match status" value="1"/>
</dbReference>
<reference evidence="13 14" key="1">
    <citation type="submission" date="2018-08" db="EMBL/GenBank/DDBJ databases">
        <title>Genome analysis of the thermophilic bacterium of the candidate phylum Aminicenantes from deep subsurface aquifer revealed its physiology and ecological role.</title>
        <authorList>
            <person name="Kadnikov V.V."/>
            <person name="Mardanov A.V."/>
            <person name="Beletsky A.V."/>
            <person name="Karnachuk O.V."/>
            <person name="Ravin N.V."/>
        </authorList>
    </citation>
    <scope>NUCLEOTIDE SEQUENCE [LARGE SCALE GENOMIC DNA]</scope>
    <source>
        <strain evidence="13">BY38</strain>
    </source>
</reference>
<keyword evidence="4 13" id="KW-0418">Kinase</keyword>
<dbReference type="InterPro" id="IPR011009">
    <property type="entry name" value="Kinase-like_dom_sf"/>
</dbReference>
<feature type="transmembrane region" description="Helical" evidence="10">
    <location>
        <begin position="288"/>
        <end position="307"/>
    </location>
</feature>
<organism evidence="13 14">
    <name type="scientific">Candidatus Saccharicenans subterraneus</name>
    <dbReference type="NCBI Taxonomy" id="2508984"/>
    <lineage>
        <taxon>Bacteria</taxon>
        <taxon>Candidatus Aminicenantota</taxon>
        <taxon>Candidatus Aminicenantia</taxon>
        <taxon>Candidatus Aminicenantales</taxon>
        <taxon>Candidatus Saccharicenantaceae</taxon>
        <taxon>Candidatus Saccharicenans</taxon>
    </lineage>
</organism>
<keyword evidence="5 8" id="KW-0067">ATP-binding</keyword>
<evidence type="ECO:0000259" key="11">
    <source>
        <dbReference type="PROSITE" id="PS50011"/>
    </source>
</evidence>
<dbReference type="AlphaFoldDB" id="A0A3E2BM62"/>
<feature type="domain" description="Protein kinase" evidence="11">
    <location>
        <begin position="694"/>
        <end position="969"/>
    </location>
</feature>
<dbReference type="InterPro" id="IPR017441">
    <property type="entry name" value="Protein_kinase_ATP_BS"/>
</dbReference>
<feature type="transmembrane region" description="Helical" evidence="10">
    <location>
        <begin position="397"/>
        <end position="417"/>
    </location>
</feature>
<keyword evidence="10" id="KW-0472">Membrane</keyword>
<comment type="caution">
    <text evidence="13">The sequence shown here is derived from an EMBL/GenBank/DDBJ whole genome shotgun (WGS) entry which is preliminary data.</text>
</comment>
<dbReference type="EMBL" id="QUAH01000006">
    <property type="protein sequence ID" value="RFT15818.1"/>
    <property type="molecule type" value="Genomic_DNA"/>
</dbReference>
<dbReference type="Gene3D" id="3.30.200.20">
    <property type="entry name" value="Phosphorylase Kinase, domain 1"/>
    <property type="match status" value="1"/>
</dbReference>
<dbReference type="SMART" id="SM00220">
    <property type="entry name" value="S_TKc"/>
    <property type="match status" value="1"/>
</dbReference>
<dbReference type="CDD" id="cd14014">
    <property type="entry name" value="STKc_PknB_like"/>
    <property type="match status" value="1"/>
</dbReference>
<comment type="catalytic activity">
    <reaction evidence="6">
        <text>L-threonyl-[protein] + ATP = O-phospho-L-threonyl-[protein] + ADP + H(+)</text>
        <dbReference type="Rhea" id="RHEA:46608"/>
        <dbReference type="Rhea" id="RHEA-COMP:11060"/>
        <dbReference type="Rhea" id="RHEA-COMP:11605"/>
        <dbReference type="ChEBI" id="CHEBI:15378"/>
        <dbReference type="ChEBI" id="CHEBI:30013"/>
        <dbReference type="ChEBI" id="CHEBI:30616"/>
        <dbReference type="ChEBI" id="CHEBI:61977"/>
        <dbReference type="ChEBI" id="CHEBI:456216"/>
        <dbReference type="EC" id="2.7.11.1"/>
    </reaction>
</comment>
<feature type="transmembrane region" description="Helical" evidence="10">
    <location>
        <begin position="151"/>
        <end position="170"/>
    </location>
</feature>
<protein>
    <submittedName>
        <fullName evidence="13">Serine/threonine protein kinase</fullName>
    </submittedName>
</protein>
<keyword evidence="2" id="KW-0808">Transferase</keyword>
<feature type="binding site" evidence="8">
    <location>
        <position position="723"/>
    </location>
    <ligand>
        <name>ATP</name>
        <dbReference type="ChEBI" id="CHEBI:30616"/>
    </ligand>
</feature>
<dbReference type="InterPro" id="IPR036034">
    <property type="entry name" value="PDZ_sf"/>
</dbReference>
<feature type="transmembrane region" description="Helical" evidence="10">
    <location>
        <begin position="319"/>
        <end position="338"/>
    </location>
</feature>
<sequence>MGNNAARKSARENLSSSPSGQGKSFRHKFRPGRHWWLFLAAIVFVCYYLFQVYCVLLGPKVPGFWMLPGQERGLLKIEVSPGTPAERAGLRTGDLLLSFDGYPLRTVTDFGAMVANLETGRSHSFGVERGGQRLEFLVKVERVRSASRTPFIIWQAVSFFLLITALFIAFKKPGERLALLGALALASLSISMAWWDSLPWGGAAIWRKLPILLGALLWLPRLASFSVGPIMLTFFALFPRPLFRRSWLLLAIWLPALTWVPGYLIYVFNLVYRPAQAFGHEILAIRPVRILGLYFLASLLALIFNYFQLKDLNERRRLRVLLVGGAVGVLPGVLRYIIWESNWPPGLFRWLASGVPDVMIAVIFIFFPLSFAYSILKHHLLDIKLLVRQGLRYALARGALLAVVPVLGIVLVADLLVHGNQPFIEILKIRGWIYLVVLGLATGLHSQRQRWARAIDRKFFREQYDARQLLRELAIESARARSFPSAAEVAVVRISRALHPSFVSVMYRASGQKAFLCLAVSPPDWNVPPMAAEGSFASRLRAADRTLDLTQIELLADGTVSQHPGSATVTATRTLGSTQDTRPTEYETEWLRAASASLLVPIGMNPHGNEAILVLGQKLSEEPYTREDRELLEAVASNLVLPLERQSRPTTPSTGVFEECPRCGTCWDSGSSSCEHDGASLTIVPLPRTLAGRYRLERRLGTGGMGTVYEARDGALGRRVAVKFLREDYVHSAAAASRFEREARAAAALDHPNVVSVFDYGVEGGTRAFLVMELLQGSTLRDYLWSRGKLEPEFILEVFRQVCQAVGSAHRNRLIHRDLKPENIFICAGTEAKEVLVKVLDFGVAKFLDLSEDSGAAQDLMTTASGVLVGTPAYMSPEQLLGEKPSVTWDLWALAVSVYESLTGSLPFPVKDREMWRRSVLAGEYVPLNQRLQGVTVRLEEFFARALAVDRSKRPGSASEFFKQLERALS</sequence>
<dbReference type="Gene3D" id="1.10.510.10">
    <property type="entry name" value="Transferase(Phosphotransferase) domain 1"/>
    <property type="match status" value="1"/>
</dbReference>
<feature type="region of interest" description="Disordered" evidence="9">
    <location>
        <begin position="1"/>
        <end position="26"/>
    </location>
</feature>
<dbReference type="Pfam" id="PF00069">
    <property type="entry name" value="Pkinase"/>
    <property type="match status" value="1"/>
</dbReference>
<dbReference type="PANTHER" id="PTHR43289:SF6">
    <property type="entry name" value="SERINE_THREONINE-PROTEIN KINASE NEKL-3"/>
    <property type="match status" value="1"/>
</dbReference>
<name>A0A3E2BM62_9BACT</name>
<feature type="transmembrane region" description="Helical" evidence="10">
    <location>
        <begin position="247"/>
        <end position="268"/>
    </location>
</feature>
<feature type="domain" description="PDZ" evidence="12">
    <location>
        <begin position="63"/>
        <end position="131"/>
    </location>
</feature>
<evidence type="ECO:0000313" key="13">
    <source>
        <dbReference type="EMBL" id="RFT15818.1"/>
    </source>
</evidence>
<evidence type="ECO:0000256" key="10">
    <source>
        <dbReference type="SAM" id="Phobius"/>
    </source>
</evidence>
<evidence type="ECO:0000256" key="7">
    <source>
        <dbReference type="ARBA" id="ARBA00048679"/>
    </source>
</evidence>
<dbReference type="GO" id="GO:0004674">
    <property type="term" value="F:protein serine/threonine kinase activity"/>
    <property type="evidence" value="ECO:0007669"/>
    <property type="project" value="UniProtKB-KW"/>
</dbReference>
<evidence type="ECO:0000256" key="3">
    <source>
        <dbReference type="ARBA" id="ARBA00022741"/>
    </source>
</evidence>
<keyword evidence="10" id="KW-0812">Transmembrane</keyword>
<keyword evidence="3 8" id="KW-0547">Nucleotide-binding</keyword>
<evidence type="ECO:0000313" key="14">
    <source>
        <dbReference type="Proteomes" id="UP000257323"/>
    </source>
</evidence>
<dbReference type="Gene3D" id="2.30.42.10">
    <property type="match status" value="1"/>
</dbReference>
<feature type="transmembrane region" description="Helical" evidence="10">
    <location>
        <begin position="358"/>
        <end position="376"/>
    </location>
</feature>
<evidence type="ECO:0000256" key="1">
    <source>
        <dbReference type="ARBA" id="ARBA00022527"/>
    </source>
</evidence>
<dbReference type="GO" id="GO:0005524">
    <property type="term" value="F:ATP binding"/>
    <property type="evidence" value="ECO:0007669"/>
    <property type="project" value="UniProtKB-UniRule"/>
</dbReference>
<dbReference type="PROSITE" id="PS50106">
    <property type="entry name" value="PDZ"/>
    <property type="match status" value="1"/>
</dbReference>
<gene>
    <name evidence="13" type="ORF">OP8BY_2216</name>
</gene>
<keyword evidence="1 13" id="KW-0723">Serine/threonine-protein kinase</keyword>
<evidence type="ECO:0000259" key="12">
    <source>
        <dbReference type="PROSITE" id="PS50106"/>
    </source>
</evidence>
<evidence type="ECO:0000256" key="6">
    <source>
        <dbReference type="ARBA" id="ARBA00047899"/>
    </source>
</evidence>